<protein>
    <submittedName>
        <fullName evidence="1">Uncharacterized protein</fullName>
    </submittedName>
</protein>
<gene>
    <name evidence="1" type="ORF">CHC_T00002581001</name>
</gene>
<name>R7Q5G3_CHOCR</name>
<dbReference type="RefSeq" id="XP_005713601.1">
    <property type="nucleotide sequence ID" value="XM_005713544.1"/>
</dbReference>
<dbReference type="KEGG" id="ccp:CHC_T00002581001"/>
<proteinExistence type="predicted"/>
<organism evidence="1 2">
    <name type="scientific">Chondrus crispus</name>
    <name type="common">Carrageen Irish moss</name>
    <name type="synonym">Polymorpha crispa</name>
    <dbReference type="NCBI Taxonomy" id="2769"/>
    <lineage>
        <taxon>Eukaryota</taxon>
        <taxon>Rhodophyta</taxon>
        <taxon>Florideophyceae</taxon>
        <taxon>Rhodymeniophycidae</taxon>
        <taxon>Gigartinales</taxon>
        <taxon>Gigartinaceae</taxon>
        <taxon>Chondrus</taxon>
    </lineage>
</organism>
<sequence length="47" mass="5321">MIRNNLQKSNETNYAKKLIPHHFYLPSLPCSRLKSSAKKCCAGQSTI</sequence>
<dbReference type="AlphaFoldDB" id="R7Q5G3"/>
<dbReference type="GeneID" id="17321314"/>
<dbReference type="EMBL" id="HG001657">
    <property type="protein sequence ID" value="CDF33782.1"/>
    <property type="molecule type" value="Genomic_DNA"/>
</dbReference>
<dbReference type="Gramene" id="CDF33782">
    <property type="protein sequence ID" value="CDF33782"/>
    <property type="gene ID" value="CHC_T00002581001"/>
</dbReference>
<reference evidence="2" key="1">
    <citation type="journal article" date="2013" name="Proc. Natl. Acad. Sci. U.S.A.">
        <title>Genome structure and metabolic features in the red seaweed Chondrus crispus shed light on evolution of the Archaeplastida.</title>
        <authorList>
            <person name="Collen J."/>
            <person name="Porcel B."/>
            <person name="Carre W."/>
            <person name="Ball S.G."/>
            <person name="Chaparro C."/>
            <person name="Tonon T."/>
            <person name="Barbeyron T."/>
            <person name="Michel G."/>
            <person name="Noel B."/>
            <person name="Valentin K."/>
            <person name="Elias M."/>
            <person name="Artiguenave F."/>
            <person name="Arun A."/>
            <person name="Aury J.M."/>
            <person name="Barbosa-Neto J.F."/>
            <person name="Bothwell J.H."/>
            <person name="Bouget F.Y."/>
            <person name="Brillet L."/>
            <person name="Cabello-Hurtado F."/>
            <person name="Capella-Gutierrez S."/>
            <person name="Charrier B."/>
            <person name="Cladiere L."/>
            <person name="Cock J.M."/>
            <person name="Coelho S.M."/>
            <person name="Colleoni C."/>
            <person name="Czjzek M."/>
            <person name="Da Silva C."/>
            <person name="Delage L."/>
            <person name="Denoeud F."/>
            <person name="Deschamps P."/>
            <person name="Dittami S.M."/>
            <person name="Gabaldon T."/>
            <person name="Gachon C.M."/>
            <person name="Groisillier A."/>
            <person name="Herve C."/>
            <person name="Jabbari K."/>
            <person name="Katinka M."/>
            <person name="Kloareg B."/>
            <person name="Kowalczyk N."/>
            <person name="Labadie K."/>
            <person name="Leblanc C."/>
            <person name="Lopez P.J."/>
            <person name="McLachlan D.H."/>
            <person name="Meslet-Cladiere L."/>
            <person name="Moustafa A."/>
            <person name="Nehr Z."/>
            <person name="Nyvall Collen P."/>
            <person name="Panaud O."/>
            <person name="Partensky F."/>
            <person name="Poulain J."/>
            <person name="Rensing S.A."/>
            <person name="Rousvoal S."/>
            <person name="Samson G."/>
            <person name="Symeonidi A."/>
            <person name="Weissenbach J."/>
            <person name="Zambounis A."/>
            <person name="Wincker P."/>
            <person name="Boyen C."/>
        </authorList>
    </citation>
    <scope>NUCLEOTIDE SEQUENCE [LARGE SCALE GENOMIC DNA]</scope>
    <source>
        <strain evidence="2">cv. Stackhouse</strain>
    </source>
</reference>
<dbReference type="Proteomes" id="UP000012073">
    <property type="component" value="Unassembled WGS sequence"/>
</dbReference>
<evidence type="ECO:0000313" key="2">
    <source>
        <dbReference type="Proteomes" id="UP000012073"/>
    </source>
</evidence>
<evidence type="ECO:0000313" key="1">
    <source>
        <dbReference type="EMBL" id="CDF33782.1"/>
    </source>
</evidence>
<accession>R7Q5G3</accession>
<keyword evidence="2" id="KW-1185">Reference proteome</keyword>